<dbReference type="CDD" id="cd13136">
    <property type="entry name" value="MATE_DinF_like"/>
    <property type="match status" value="1"/>
</dbReference>
<dbReference type="RefSeq" id="XP_027069006.1">
    <property type="nucleotide sequence ID" value="XM_027213205.1"/>
</dbReference>
<dbReference type="RefSeq" id="XP_027069007.1">
    <property type="nucleotide sequence ID" value="XM_027213206.1"/>
</dbReference>
<dbReference type="RefSeq" id="XP_027069011.1">
    <property type="nucleotide sequence ID" value="XM_027213210.1"/>
</dbReference>
<sequence>MSDYDVLYLYRNMGENPVWGLFKNIRNVFKKDELGVEIAQIAIPAAMALAADPIASLVDTAFIGHIGPVELAAVGVAIAVFNQASKIAIFPLVSVTTSFVAEEDATKSLSIDSQEIEIVENGFAADGEKEELLPKVELSSKSFSSSQGKVVDGRRNSRHNSSASSALLIGCILGIIQAIFLIFAAKPLLNYMGVESNSPMLNPAQKYLIVRSLGAPAVLLSLAMQGVFRGFKDTKTPLYATMIGDLTNIILDPIFIFLFGLGVTGAAVAHVISQYFISLILMWRLMSEVDLLAPSIKDLQLGRFLKNGFLLLLRVIAATFCVTLAASLAARVGSTSMAAFQVCLQVWLATSLLADGLAVSGQAILASAFAKNDYERATTTASRVLQLGLVLGLVLSLIVIVILKYASTIFTADINVLHLLSLGIPFVVVTQPINSVAFVFDGINYGASDFSYSAYSMISVAAVSIILLLLLSSRFGFVGIWLALSIFMSLRALAGFWRIGTRTGPWRYLRG</sequence>
<evidence type="ECO:0000313" key="11">
    <source>
        <dbReference type="RefSeq" id="XP_027069009.1"/>
    </source>
</evidence>
<evidence type="ECO:0000313" key="13">
    <source>
        <dbReference type="RefSeq" id="XP_027069011.1"/>
    </source>
</evidence>
<keyword evidence="5 6" id="KW-0472">Membrane</keyword>
<organism evidence="7 12">
    <name type="scientific">Coffea arabica</name>
    <name type="common">Arabian coffee</name>
    <dbReference type="NCBI Taxonomy" id="13443"/>
    <lineage>
        <taxon>Eukaryota</taxon>
        <taxon>Viridiplantae</taxon>
        <taxon>Streptophyta</taxon>
        <taxon>Embryophyta</taxon>
        <taxon>Tracheophyta</taxon>
        <taxon>Spermatophyta</taxon>
        <taxon>Magnoliopsida</taxon>
        <taxon>eudicotyledons</taxon>
        <taxon>Gunneridae</taxon>
        <taxon>Pentapetalae</taxon>
        <taxon>asterids</taxon>
        <taxon>lamiids</taxon>
        <taxon>Gentianales</taxon>
        <taxon>Rubiaceae</taxon>
        <taxon>Ixoroideae</taxon>
        <taxon>Gardenieae complex</taxon>
        <taxon>Bertiereae - Coffeeae clade</taxon>
        <taxon>Coffeeae</taxon>
        <taxon>Coffea</taxon>
    </lineage>
</organism>
<dbReference type="RefSeq" id="XP_027069008.1">
    <property type="nucleotide sequence ID" value="XM_027213207.1"/>
</dbReference>
<evidence type="ECO:0000313" key="12">
    <source>
        <dbReference type="RefSeq" id="XP_027069010.1"/>
    </source>
</evidence>
<proteinExistence type="inferred from homology"/>
<dbReference type="Proteomes" id="UP001652660">
    <property type="component" value="Chromosome 6c"/>
</dbReference>
<feature type="transmembrane region" description="Helical" evidence="6">
    <location>
        <begin position="384"/>
        <end position="405"/>
    </location>
</feature>
<evidence type="ECO:0000256" key="5">
    <source>
        <dbReference type="ARBA" id="ARBA00023136"/>
    </source>
</evidence>
<dbReference type="InterPro" id="IPR044644">
    <property type="entry name" value="DinF-like"/>
</dbReference>
<comment type="subcellular location">
    <subcellularLocation>
        <location evidence="1">Membrane</location>
        <topology evidence="1">Multi-pass membrane protein</topology>
    </subcellularLocation>
</comment>
<keyword evidence="7" id="KW-1185">Reference proteome</keyword>
<evidence type="ECO:0000313" key="15">
    <source>
        <dbReference type="RefSeq" id="XP_071909219.1"/>
    </source>
</evidence>
<dbReference type="GO" id="GO:0016020">
    <property type="term" value="C:membrane"/>
    <property type="evidence" value="ECO:0007669"/>
    <property type="project" value="UniProtKB-SubCell"/>
</dbReference>
<evidence type="ECO:0000256" key="4">
    <source>
        <dbReference type="ARBA" id="ARBA00022989"/>
    </source>
</evidence>
<feature type="transmembrane region" description="Helical" evidence="6">
    <location>
        <begin position="208"/>
        <end position="228"/>
    </location>
</feature>
<dbReference type="RefSeq" id="XP_071909218.1">
    <property type="nucleotide sequence ID" value="XM_072053117.1"/>
</dbReference>
<comment type="similarity">
    <text evidence="2 6">Belongs to the multi antimicrobial extrusion (MATE) (TC 2.A.66.1) family.</text>
</comment>
<evidence type="ECO:0000256" key="3">
    <source>
        <dbReference type="ARBA" id="ARBA00022692"/>
    </source>
</evidence>
<name>A0A6P6ST95_COFAR</name>
<evidence type="ECO:0000256" key="6">
    <source>
        <dbReference type="RuleBase" id="RU004914"/>
    </source>
</evidence>
<feature type="transmembrane region" description="Helical" evidence="6">
    <location>
        <begin position="478"/>
        <end position="499"/>
    </location>
</feature>
<keyword evidence="3 6" id="KW-0812">Transmembrane</keyword>
<evidence type="ECO:0000313" key="14">
    <source>
        <dbReference type="RefSeq" id="XP_071909218.1"/>
    </source>
</evidence>
<dbReference type="RefSeq" id="XP_071909219.1">
    <property type="nucleotide sequence ID" value="XM_072053118.1"/>
</dbReference>
<dbReference type="GeneID" id="113694294"/>
<dbReference type="NCBIfam" id="TIGR00797">
    <property type="entry name" value="matE"/>
    <property type="match status" value="1"/>
</dbReference>
<dbReference type="PANTHER" id="PTHR42893:SF4">
    <property type="entry name" value="PROTEIN DETOXIFICATION 42"/>
    <property type="match status" value="1"/>
</dbReference>
<evidence type="ECO:0000256" key="2">
    <source>
        <dbReference type="ARBA" id="ARBA00010199"/>
    </source>
</evidence>
<feature type="transmembrane region" description="Helical" evidence="6">
    <location>
        <begin position="417"/>
        <end position="440"/>
    </location>
</feature>
<dbReference type="AlphaFoldDB" id="A0A6P6ST95"/>
<evidence type="ECO:0000313" key="7">
    <source>
        <dbReference type="Proteomes" id="UP001652660"/>
    </source>
</evidence>
<dbReference type="PANTHER" id="PTHR42893">
    <property type="entry name" value="PROTEIN DETOXIFICATION 44, CHLOROPLASTIC-RELATED"/>
    <property type="match status" value="1"/>
</dbReference>
<evidence type="ECO:0000313" key="9">
    <source>
        <dbReference type="RefSeq" id="XP_027069007.1"/>
    </source>
</evidence>
<gene>
    <name evidence="8 9 10 11 12 13 14 15" type="primary">LOC113694294</name>
</gene>
<dbReference type="GO" id="GO:0042910">
    <property type="term" value="F:xenobiotic transmembrane transporter activity"/>
    <property type="evidence" value="ECO:0007669"/>
    <property type="project" value="InterPro"/>
</dbReference>
<dbReference type="InterPro" id="IPR002528">
    <property type="entry name" value="MATE_fam"/>
</dbReference>
<accession>A0A6P6ST95</accession>
<feature type="transmembrane region" description="Helical" evidence="6">
    <location>
        <begin position="165"/>
        <end position="188"/>
    </location>
</feature>
<protein>
    <recommendedName>
        <fullName evidence="6">Protein DETOXIFICATION</fullName>
    </recommendedName>
    <alternativeName>
        <fullName evidence="6">Multidrug and toxic compound extrusion protein</fullName>
    </alternativeName>
</protein>
<dbReference type="OrthoDB" id="2126698at2759"/>
<dbReference type="GO" id="GO:0015297">
    <property type="term" value="F:antiporter activity"/>
    <property type="evidence" value="ECO:0007669"/>
    <property type="project" value="InterPro"/>
</dbReference>
<reference evidence="8 9" key="2">
    <citation type="submission" date="2025-04" db="UniProtKB">
        <authorList>
            <consortium name="RefSeq"/>
        </authorList>
    </citation>
    <scope>IDENTIFICATION</scope>
    <source>
        <tissue evidence="8 9">Leaves</tissue>
    </source>
</reference>
<dbReference type="RefSeq" id="XP_027069010.1">
    <property type="nucleotide sequence ID" value="XM_027213209.1"/>
</dbReference>
<keyword evidence="4 6" id="KW-1133">Transmembrane helix</keyword>
<dbReference type="RefSeq" id="XP_027069009.1">
    <property type="nucleotide sequence ID" value="XM_027213208.1"/>
</dbReference>
<comment type="caution">
    <text evidence="6">Lacks conserved residue(s) required for the propagation of feature annotation.</text>
</comment>
<feature type="transmembrane region" description="Helical" evidence="6">
    <location>
        <begin position="452"/>
        <end position="471"/>
    </location>
</feature>
<feature type="transmembrane region" description="Helical" evidence="6">
    <location>
        <begin position="342"/>
        <end position="364"/>
    </location>
</feature>
<evidence type="ECO:0000256" key="1">
    <source>
        <dbReference type="ARBA" id="ARBA00004141"/>
    </source>
</evidence>
<dbReference type="Pfam" id="PF01554">
    <property type="entry name" value="MatE"/>
    <property type="match status" value="2"/>
</dbReference>
<feature type="transmembrane region" description="Helical" evidence="6">
    <location>
        <begin position="249"/>
        <end position="277"/>
    </location>
</feature>
<evidence type="ECO:0000313" key="10">
    <source>
        <dbReference type="RefSeq" id="XP_027069008.1"/>
    </source>
</evidence>
<feature type="transmembrane region" description="Helical" evidence="6">
    <location>
        <begin position="309"/>
        <end position="330"/>
    </location>
</feature>
<evidence type="ECO:0000313" key="8">
    <source>
        <dbReference type="RefSeq" id="XP_027069006.1"/>
    </source>
</evidence>
<reference evidence="7" key="1">
    <citation type="journal article" date="2025" name="Foods">
        <title>Unveiling the Microbial Signatures of Arabica Coffee Cherries: Insights into Ripeness Specific Diversity, Functional Traits, and Implications for Quality and Safety.</title>
        <authorList>
            <consortium name="RefSeq"/>
            <person name="Tenea G.N."/>
            <person name="Cifuentes V."/>
            <person name="Reyes P."/>
            <person name="Cevallos-Vallejos M."/>
        </authorList>
    </citation>
    <scope>NUCLEOTIDE SEQUENCE [LARGE SCALE GENOMIC DNA]</scope>
</reference>